<accession>A0A699HVW0</accession>
<evidence type="ECO:0000313" key="3">
    <source>
        <dbReference type="EMBL" id="GEY83178.1"/>
    </source>
</evidence>
<reference evidence="3" key="1">
    <citation type="journal article" date="2019" name="Sci. Rep.">
        <title>Draft genome of Tanacetum cinerariifolium, the natural source of mosquito coil.</title>
        <authorList>
            <person name="Yamashiro T."/>
            <person name="Shiraishi A."/>
            <person name="Satake H."/>
            <person name="Nakayama K."/>
        </authorList>
    </citation>
    <scope>NUCLEOTIDE SEQUENCE</scope>
</reference>
<protein>
    <submittedName>
        <fullName evidence="3">Reverse transcriptase domain-containing protein</fullName>
    </submittedName>
</protein>
<feature type="compositionally biased region" description="Polar residues" evidence="1">
    <location>
        <begin position="301"/>
        <end position="315"/>
    </location>
</feature>
<proteinExistence type="predicted"/>
<sequence length="414" mass="47047">MEHHGAPKVFIARNEITNFCQRPDELLFKARERYKISIDRCPNHNMLPVTQIDTFYNGLTLRHRDTINAAAGRTFMKRRPEECYDLIKNMTAHHNDWDTSVQRSESSSSITSFSDMEIIGLNTEMAKINKNLIKALQLNQQLKAALITMKIVVVLILTMIVQPPLAKLRTYMLREPIIKVNQNRSNPNQNYQNQNRNQGNKHGIPQGKNQGRNQFFHGASHGQNPPPAYQAPAYQDPGCQALVHQALIPQLQIVTTTVFTNYMKANDAILKNMQTNMTSLTNSNLKLKNMFGQFMKMNTASSSGSRTLPSNTITNPKEDLNDRSISRPVRVAKVVFVKVGTFHFSTDFVVVDFDADPRVPLILRRSLLKTRSAFIDVYEGELTLRVGKDAVTFNLDQTLRYSANYDTMSLSELI</sequence>
<dbReference type="PANTHER" id="PTHR33067">
    <property type="entry name" value="RNA-DIRECTED DNA POLYMERASE-RELATED"/>
    <property type="match status" value="1"/>
</dbReference>
<dbReference type="Gene3D" id="2.40.70.10">
    <property type="entry name" value="Acid Proteases"/>
    <property type="match status" value="1"/>
</dbReference>
<feature type="transmembrane region" description="Helical" evidence="2">
    <location>
        <begin position="144"/>
        <end position="165"/>
    </location>
</feature>
<keyword evidence="2" id="KW-1133">Transmembrane helix</keyword>
<feature type="region of interest" description="Disordered" evidence="1">
    <location>
        <begin position="182"/>
        <end position="231"/>
    </location>
</feature>
<organism evidence="3">
    <name type="scientific">Tanacetum cinerariifolium</name>
    <name type="common">Dalmatian daisy</name>
    <name type="synonym">Chrysanthemum cinerariifolium</name>
    <dbReference type="NCBI Taxonomy" id="118510"/>
    <lineage>
        <taxon>Eukaryota</taxon>
        <taxon>Viridiplantae</taxon>
        <taxon>Streptophyta</taxon>
        <taxon>Embryophyta</taxon>
        <taxon>Tracheophyta</taxon>
        <taxon>Spermatophyta</taxon>
        <taxon>Magnoliopsida</taxon>
        <taxon>eudicotyledons</taxon>
        <taxon>Gunneridae</taxon>
        <taxon>Pentapetalae</taxon>
        <taxon>asterids</taxon>
        <taxon>campanulids</taxon>
        <taxon>Asterales</taxon>
        <taxon>Asteraceae</taxon>
        <taxon>Asteroideae</taxon>
        <taxon>Anthemideae</taxon>
        <taxon>Anthemidinae</taxon>
        <taxon>Tanacetum</taxon>
    </lineage>
</organism>
<dbReference type="GO" id="GO:0003964">
    <property type="term" value="F:RNA-directed DNA polymerase activity"/>
    <property type="evidence" value="ECO:0007669"/>
    <property type="project" value="UniProtKB-KW"/>
</dbReference>
<keyword evidence="3" id="KW-0808">Transferase</keyword>
<keyword evidence="3" id="KW-0548">Nucleotidyltransferase</keyword>
<comment type="caution">
    <text evidence="3">The sequence shown here is derived from an EMBL/GenBank/DDBJ whole genome shotgun (WGS) entry which is preliminary data.</text>
</comment>
<dbReference type="PANTHER" id="PTHR33067:SF9">
    <property type="entry name" value="RNA-DIRECTED DNA POLYMERASE"/>
    <property type="match status" value="1"/>
</dbReference>
<evidence type="ECO:0000256" key="2">
    <source>
        <dbReference type="SAM" id="Phobius"/>
    </source>
</evidence>
<feature type="compositionally biased region" description="Low complexity" evidence="1">
    <location>
        <begin position="182"/>
        <end position="200"/>
    </location>
</feature>
<dbReference type="InterPro" id="IPR021109">
    <property type="entry name" value="Peptidase_aspartic_dom_sf"/>
</dbReference>
<gene>
    <name evidence="3" type="ORF">Tci_455152</name>
</gene>
<keyword evidence="2" id="KW-0812">Transmembrane</keyword>
<dbReference type="EMBL" id="BKCJ010213927">
    <property type="protein sequence ID" value="GEY83178.1"/>
    <property type="molecule type" value="Genomic_DNA"/>
</dbReference>
<keyword evidence="2" id="KW-0472">Membrane</keyword>
<name>A0A699HVW0_TANCI</name>
<dbReference type="AlphaFoldDB" id="A0A699HVW0"/>
<evidence type="ECO:0000256" key="1">
    <source>
        <dbReference type="SAM" id="MobiDB-lite"/>
    </source>
</evidence>
<keyword evidence="3" id="KW-0695">RNA-directed DNA polymerase</keyword>
<feature type="region of interest" description="Disordered" evidence="1">
    <location>
        <begin position="301"/>
        <end position="320"/>
    </location>
</feature>